<keyword evidence="3" id="KW-1185">Reference proteome</keyword>
<name>A0ABD2QNA7_9PLAT</name>
<reference evidence="2 3" key="1">
    <citation type="submission" date="2024-11" db="EMBL/GenBank/DDBJ databases">
        <title>Adaptive evolution of stress response genes in parasites aligns with host niche diversity.</title>
        <authorList>
            <person name="Hahn C."/>
            <person name="Resl P."/>
        </authorList>
    </citation>
    <scope>NUCLEOTIDE SEQUENCE [LARGE SCALE GENOMIC DNA]</scope>
    <source>
        <strain evidence="2">EGGRZ-B1_66</strain>
        <tissue evidence="2">Body</tissue>
    </source>
</reference>
<dbReference type="GO" id="GO:0005929">
    <property type="term" value="C:cilium"/>
    <property type="evidence" value="ECO:0007669"/>
    <property type="project" value="UniProtKB-SubCell"/>
</dbReference>
<dbReference type="GO" id="GO:0005737">
    <property type="term" value="C:cytoplasm"/>
    <property type="evidence" value="ECO:0007669"/>
    <property type="project" value="UniProtKB-SubCell"/>
</dbReference>
<evidence type="ECO:0000259" key="1">
    <source>
        <dbReference type="Pfam" id="PF24816"/>
    </source>
</evidence>
<dbReference type="Proteomes" id="UP001626550">
    <property type="component" value="Unassembled WGS sequence"/>
</dbReference>
<protein>
    <recommendedName>
        <fullName evidence="1">CFAP65-like ninth Ig-like domain-containing protein</fullName>
    </recommendedName>
</protein>
<evidence type="ECO:0000313" key="2">
    <source>
        <dbReference type="EMBL" id="KAL3321001.1"/>
    </source>
</evidence>
<feature type="domain" description="CFAP65-like ninth Ig-like" evidence="1">
    <location>
        <begin position="30"/>
        <end position="219"/>
    </location>
</feature>
<dbReference type="InterPro" id="IPR052614">
    <property type="entry name" value="CFAP65"/>
</dbReference>
<dbReference type="AlphaFoldDB" id="A0ABD2QNA7"/>
<dbReference type="Pfam" id="PF24816">
    <property type="entry name" value="Ig_CFAP65__9th"/>
    <property type="match status" value="1"/>
</dbReference>
<organism evidence="2 3">
    <name type="scientific">Cichlidogyrus casuarinus</name>
    <dbReference type="NCBI Taxonomy" id="1844966"/>
    <lineage>
        <taxon>Eukaryota</taxon>
        <taxon>Metazoa</taxon>
        <taxon>Spiralia</taxon>
        <taxon>Lophotrochozoa</taxon>
        <taxon>Platyhelminthes</taxon>
        <taxon>Monogenea</taxon>
        <taxon>Monopisthocotylea</taxon>
        <taxon>Dactylogyridea</taxon>
        <taxon>Ancyrocephalidae</taxon>
        <taxon>Cichlidogyrus</taxon>
    </lineage>
</organism>
<evidence type="ECO:0000313" key="3">
    <source>
        <dbReference type="Proteomes" id="UP001626550"/>
    </source>
</evidence>
<gene>
    <name evidence="2" type="ORF">Ciccas_000323</name>
</gene>
<comment type="caution">
    <text evidence="2">The sequence shown here is derived from an EMBL/GenBank/DDBJ whole genome shotgun (WGS) entry which is preliminary data.</text>
</comment>
<sequence>MKFPVSDTAEFEIFGPLYEIGELNCEGTYPTLRIVDVIARKGDVLRHSKHQLFRDLQINTLNSAFYLDPSVEELQFAMATRAGYRSEARCSRSMIDLFIGSDQLKPDQILKTNTTEIAQTRIDFILHNHGTVDTPCEFFFPEDLKLKLDYWVESGEFTEAELNEFKSQTCNLFDIRPRKFTLEKGQMRSLTIIYRHITAGTHRLPVLMKIMGGREIMASFPQCLCPTGQQN</sequence>
<accession>A0ABD2QNA7</accession>
<dbReference type="PANTHER" id="PTHR46127">
    <property type="entry name" value="CILIA- AND FLAGELLA-ASSOCIATED PROTEIN 65"/>
    <property type="match status" value="1"/>
</dbReference>
<dbReference type="EMBL" id="JBJKFK010000016">
    <property type="protein sequence ID" value="KAL3321001.1"/>
    <property type="molecule type" value="Genomic_DNA"/>
</dbReference>
<dbReference type="PANTHER" id="PTHR46127:SF1">
    <property type="entry name" value="CILIA- AND FLAGELLA-ASSOCIATED PROTEIN 65"/>
    <property type="match status" value="1"/>
</dbReference>
<proteinExistence type="predicted"/>
<dbReference type="InterPro" id="IPR056344">
    <property type="entry name" value="Ig_CFAP65-like_9th"/>
</dbReference>